<dbReference type="GO" id="GO:0005525">
    <property type="term" value="F:GTP binding"/>
    <property type="evidence" value="ECO:0007669"/>
    <property type="project" value="UniProtKB-KW"/>
</dbReference>
<dbReference type="Gene3D" id="3.40.50.300">
    <property type="entry name" value="P-loop containing nucleotide triphosphate hydrolases"/>
    <property type="match status" value="1"/>
</dbReference>
<dbReference type="AlphaFoldDB" id="A0A2U9R514"/>
<reference evidence="7 8" key="1">
    <citation type="submission" date="2018-06" db="EMBL/GenBank/DDBJ databases">
        <title>Population genomics shows no distinction between pathogenic Candida krusei and environmental Pichia kudriavzevii: One species, four names.</title>
        <authorList>
            <person name="Douglass A.P."/>
            <person name="Offei B."/>
            <person name="Braun-Galleani S."/>
            <person name="Coughlan A.Y."/>
            <person name="Martos A."/>
            <person name="Ortiz-Merino R.A."/>
            <person name="Byrne K.P."/>
            <person name="Wolfe K.H."/>
        </authorList>
    </citation>
    <scope>NUCLEOTIDE SEQUENCE [LARGE SCALE GENOMIC DNA]</scope>
    <source>
        <strain evidence="7 8">CBS573</strain>
    </source>
</reference>
<evidence type="ECO:0000256" key="4">
    <source>
        <dbReference type="RuleBase" id="RU004560"/>
    </source>
</evidence>
<keyword evidence="8" id="KW-1185">Reference proteome</keyword>
<dbReference type="STRING" id="4909.A0A2U9R514"/>
<dbReference type="Pfam" id="PF00735">
    <property type="entry name" value="Septin"/>
    <property type="match status" value="1"/>
</dbReference>
<dbReference type="InterPro" id="IPR030379">
    <property type="entry name" value="G_SEPTIN_dom"/>
</dbReference>
<evidence type="ECO:0000313" key="7">
    <source>
        <dbReference type="EMBL" id="AWU76437.1"/>
    </source>
</evidence>
<dbReference type="Proteomes" id="UP000249293">
    <property type="component" value="Chromosome 3"/>
</dbReference>
<protein>
    <recommendedName>
        <fullName evidence="6">Septin-type G domain-containing protein</fullName>
    </recommendedName>
</protein>
<keyword evidence="5" id="KW-0175">Coiled coil</keyword>
<dbReference type="EMBL" id="CP028775">
    <property type="protein sequence ID" value="AWU76437.1"/>
    <property type="molecule type" value="Genomic_DNA"/>
</dbReference>
<dbReference type="PROSITE" id="PS51719">
    <property type="entry name" value="G_SEPTIN"/>
    <property type="match status" value="1"/>
</dbReference>
<evidence type="ECO:0000256" key="2">
    <source>
        <dbReference type="ARBA" id="ARBA00022741"/>
    </source>
</evidence>
<dbReference type="GO" id="GO:0005938">
    <property type="term" value="C:cell cortex"/>
    <property type="evidence" value="ECO:0007669"/>
    <property type="project" value="UniProtKB-ARBA"/>
</dbReference>
<dbReference type="GeneID" id="40384232"/>
<sequence length="409" mass="47311">MVTVIESSSALRKRKILKKLLNFSIMVIGQSGSGRSTFINTLCDQMVVESSSTINLYSPEELSLPTRELQLRKSNVELEDNEGVKISLNIIDTPGFGDSLNNDESFKLIKDYIKYQFDEILVEESRLRRNPRFKDGRIHACLYFITPTGHGLREIDVEIMKQLGEYVNLLPCISKTDSLTLEELKLNKKLIMEDIEHYKLPIFDFNNDYFSYDESLDDETVELNKYLQKTIPFALMGSNTTIKDTATGEIKRVRKYPWGIVDIFDNDVSDVSILKNTLLITHLNELKDFTHEVLYENYRTKTLGDANEDYESSNSFSAQKATHNAVERDVSHSITREISMGHYEPESANEGQTDADIQLKEELIRKEEERLRAFEERVQKDLLLKREEIEARERELAELERRLAEENLA</sequence>
<organism evidence="7 8">
    <name type="scientific">Pichia kudriavzevii</name>
    <name type="common">Yeast</name>
    <name type="synonym">Issatchenkia orientalis</name>
    <dbReference type="NCBI Taxonomy" id="4909"/>
    <lineage>
        <taxon>Eukaryota</taxon>
        <taxon>Fungi</taxon>
        <taxon>Dikarya</taxon>
        <taxon>Ascomycota</taxon>
        <taxon>Saccharomycotina</taxon>
        <taxon>Pichiomycetes</taxon>
        <taxon>Pichiales</taxon>
        <taxon>Pichiaceae</taxon>
        <taxon>Pichia</taxon>
    </lineage>
</organism>
<dbReference type="GO" id="GO:0005935">
    <property type="term" value="C:cellular bud neck"/>
    <property type="evidence" value="ECO:0007669"/>
    <property type="project" value="UniProtKB-SubCell"/>
</dbReference>
<evidence type="ECO:0000313" key="8">
    <source>
        <dbReference type="Proteomes" id="UP000249293"/>
    </source>
</evidence>
<evidence type="ECO:0000259" key="6">
    <source>
        <dbReference type="PROSITE" id="PS51719"/>
    </source>
</evidence>
<keyword evidence="3 4" id="KW-0342">GTP-binding</keyword>
<dbReference type="RefSeq" id="XP_029321914.1">
    <property type="nucleotide sequence ID" value="XM_029466054.1"/>
</dbReference>
<dbReference type="PIRSF" id="PIRSF006698">
    <property type="entry name" value="Septin"/>
    <property type="match status" value="1"/>
</dbReference>
<accession>A0A2U9R514</accession>
<dbReference type="CDD" id="cd01850">
    <property type="entry name" value="CDC_Septin"/>
    <property type="match status" value="1"/>
</dbReference>
<gene>
    <name evidence="7" type="ORF">C5L36_0C03740</name>
</gene>
<comment type="similarity">
    <text evidence="4">Belongs to the TRAFAC class TrmE-Era-EngA-EngB-Septin-like GTPase superfamily. Septin GTPase family.</text>
</comment>
<feature type="domain" description="Septin-type G" evidence="6">
    <location>
        <begin position="19"/>
        <end position="305"/>
    </location>
</feature>
<dbReference type="InterPro" id="IPR027417">
    <property type="entry name" value="P-loop_NTPase"/>
</dbReference>
<dbReference type="VEuPathDB" id="FungiDB:C5L36_0C03740"/>
<evidence type="ECO:0000256" key="5">
    <source>
        <dbReference type="SAM" id="Coils"/>
    </source>
</evidence>
<dbReference type="InterPro" id="IPR016491">
    <property type="entry name" value="Septin"/>
</dbReference>
<feature type="coiled-coil region" evidence="5">
    <location>
        <begin position="357"/>
        <end position="409"/>
    </location>
</feature>
<keyword evidence="2 4" id="KW-0547">Nucleotide-binding</keyword>
<evidence type="ECO:0000256" key="1">
    <source>
        <dbReference type="ARBA" id="ARBA00004266"/>
    </source>
</evidence>
<name>A0A2U9R514_PICKU</name>
<comment type="subcellular location">
    <subcellularLocation>
        <location evidence="1">Bud neck</location>
    </subcellularLocation>
</comment>
<dbReference type="GO" id="GO:0032156">
    <property type="term" value="C:septin cytoskeleton"/>
    <property type="evidence" value="ECO:0007669"/>
    <property type="project" value="UniProtKB-ARBA"/>
</dbReference>
<evidence type="ECO:0000256" key="3">
    <source>
        <dbReference type="ARBA" id="ARBA00023134"/>
    </source>
</evidence>
<dbReference type="OrthoDB" id="416553at2759"/>
<dbReference type="SUPFAM" id="SSF52540">
    <property type="entry name" value="P-loop containing nucleoside triphosphate hydrolases"/>
    <property type="match status" value="1"/>
</dbReference>
<dbReference type="KEGG" id="pkz:C5L36_0C03740"/>
<dbReference type="PANTHER" id="PTHR18884">
    <property type="entry name" value="SEPTIN"/>
    <property type="match status" value="1"/>
</dbReference>
<proteinExistence type="inferred from homology"/>